<dbReference type="Gene3D" id="1.10.287.1060">
    <property type="entry name" value="ESAT-6-like"/>
    <property type="match status" value="1"/>
</dbReference>
<evidence type="ECO:0000313" key="2">
    <source>
        <dbReference type="Proteomes" id="UP000320513"/>
    </source>
</evidence>
<dbReference type="AlphaFoldDB" id="A0A557WGU4"/>
<sequence>NIVNMLHGVRDGLIRDASNYEQQEQAAQQSLGI</sequence>
<accession>A0A557WGU4</accession>
<proteinExistence type="predicted"/>
<name>A0A557WGU4_9MYCO</name>
<dbReference type="Proteomes" id="UP000320513">
    <property type="component" value="Unassembled WGS sequence"/>
</dbReference>
<keyword evidence="2" id="KW-1185">Reference proteome</keyword>
<dbReference type="EMBL" id="VMQU01000423">
    <property type="protein sequence ID" value="TVS72491.1"/>
    <property type="molecule type" value="Genomic_DNA"/>
</dbReference>
<reference evidence="1 2" key="1">
    <citation type="submission" date="2019-07" db="EMBL/GenBank/DDBJ databases">
        <title>New Mycobacterium species.</title>
        <authorList>
            <person name="Tortoli E."/>
            <person name="Ghielmetti G."/>
            <person name="Friedel U."/>
            <person name="Trovato A."/>
        </authorList>
    </citation>
    <scope>NUCLEOTIDE SEQUENCE [LARGE SCALE GENOMIC DNA]</scope>
    <source>
        <strain evidence="1 2">16-83</strain>
    </source>
</reference>
<protein>
    <submittedName>
        <fullName evidence="1">WXG100 family type VII secretion target</fullName>
    </submittedName>
</protein>
<feature type="non-terminal residue" evidence="1">
    <location>
        <position position="1"/>
    </location>
</feature>
<organism evidence="1 2">
    <name type="scientific">Mycobacterium helveticum</name>
    <dbReference type="NCBI Taxonomy" id="2592811"/>
    <lineage>
        <taxon>Bacteria</taxon>
        <taxon>Bacillati</taxon>
        <taxon>Actinomycetota</taxon>
        <taxon>Actinomycetes</taxon>
        <taxon>Mycobacteriales</taxon>
        <taxon>Mycobacteriaceae</taxon>
        <taxon>Mycobacterium</taxon>
    </lineage>
</organism>
<gene>
    <name evidence="1" type="ORF">FPZ47_28175</name>
</gene>
<comment type="caution">
    <text evidence="1">The sequence shown here is derived from an EMBL/GenBank/DDBJ whole genome shotgun (WGS) entry which is preliminary data.</text>
</comment>
<evidence type="ECO:0000313" key="1">
    <source>
        <dbReference type="EMBL" id="TVS72491.1"/>
    </source>
</evidence>